<sequence length="507" mass="52862">MSSSAPASPCGNHNGQQQGRVVHGGLSESDTDDDNSLGSVPRSSNAGSPPGGGTTPKLRRKLSKRSLFRRRKSKVDPLGSSGSKGNAAAAAADGSSPADGNRPAASLHVPARRGLFRRRRSNGHHHNGDGAGGQPRPLLRTSSGGGGGVGLSLSDTESRPRATIAVCGGGGISSTSAHSGVRARGSPEGGGLLSKSDLSRTGAGGGWGGALASGGGGRESPPSSVYPAPQPLHRIRSSGDDGMGLSQDPNFFPPIPLSEDGCSEKPSSRGEVRFGDFIRLWCYSNYADKAGYVGYLRRTSRKRNSVGKGELFVLPPVPASPYSDGRLHGRLGPSLFGNGGHMRLKLCKTPKPPPESSRPVRSSPTPASPVQDGGAGREGEDAAAAILYGDSCEMVAKKVRPHREGVVRAPVTHFRRRHQIQLGGYLRSDGKGYACAFTIHHAPPRVSMVSVYSFSADGTVADTHTHYKIPWNQVKKYRGLCCCCLVDCCWSFSCGDGLMEPGALDVG</sequence>
<dbReference type="InParanoid" id="D8LFY5"/>
<feature type="region of interest" description="Disordered" evidence="1">
    <location>
        <begin position="342"/>
        <end position="377"/>
    </location>
</feature>
<keyword evidence="3" id="KW-1185">Reference proteome</keyword>
<evidence type="ECO:0000256" key="1">
    <source>
        <dbReference type="SAM" id="MobiDB-lite"/>
    </source>
</evidence>
<accession>D8LFY5</accession>
<name>D8LFY5_ECTSI</name>
<reference evidence="2 3" key="1">
    <citation type="journal article" date="2010" name="Nature">
        <title>The Ectocarpus genome and the independent evolution of multicellularity in brown algae.</title>
        <authorList>
            <person name="Cock J.M."/>
            <person name="Sterck L."/>
            <person name="Rouze P."/>
            <person name="Scornet D."/>
            <person name="Allen A.E."/>
            <person name="Amoutzias G."/>
            <person name="Anthouard V."/>
            <person name="Artiguenave F."/>
            <person name="Aury J.M."/>
            <person name="Badger J.H."/>
            <person name="Beszteri B."/>
            <person name="Billiau K."/>
            <person name="Bonnet E."/>
            <person name="Bothwell J.H."/>
            <person name="Bowler C."/>
            <person name="Boyen C."/>
            <person name="Brownlee C."/>
            <person name="Carrano C.J."/>
            <person name="Charrier B."/>
            <person name="Cho G.Y."/>
            <person name="Coelho S.M."/>
            <person name="Collen J."/>
            <person name="Corre E."/>
            <person name="Da Silva C."/>
            <person name="Delage L."/>
            <person name="Delaroque N."/>
            <person name="Dittami S.M."/>
            <person name="Doulbeau S."/>
            <person name="Elias M."/>
            <person name="Farnham G."/>
            <person name="Gachon C.M."/>
            <person name="Gschloessl B."/>
            <person name="Heesch S."/>
            <person name="Jabbari K."/>
            <person name="Jubin C."/>
            <person name="Kawai H."/>
            <person name="Kimura K."/>
            <person name="Kloareg B."/>
            <person name="Kupper F.C."/>
            <person name="Lang D."/>
            <person name="Le Bail A."/>
            <person name="Leblanc C."/>
            <person name="Lerouge P."/>
            <person name="Lohr M."/>
            <person name="Lopez P.J."/>
            <person name="Martens C."/>
            <person name="Maumus F."/>
            <person name="Michel G."/>
            <person name="Miranda-Saavedra D."/>
            <person name="Morales J."/>
            <person name="Moreau H."/>
            <person name="Motomura T."/>
            <person name="Nagasato C."/>
            <person name="Napoli C.A."/>
            <person name="Nelson D.R."/>
            <person name="Nyvall-Collen P."/>
            <person name="Peters A.F."/>
            <person name="Pommier C."/>
            <person name="Potin P."/>
            <person name="Poulain J."/>
            <person name="Quesneville H."/>
            <person name="Read B."/>
            <person name="Rensing S.A."/>
            <person name="Ritter A."/>
            <person name="Rousvoal S."/>
            <person name="Samanta M."/>
            <person name="Samson G."/>
            <person name="Schroeder D.C."/>
            <person name="Segurens B."/>
            <person name="Strittmatter M."/>
            <person name="Tonon T."/>
            <person name="Tregear J.W."/>
            <person name="Valentin K."/>
            <person name="von Dassow P."/>
            <person name="Yamagishi T."/>
            <person name="Van de Peer Y."/>
            <person name="Wincker P."/>
        </authorList>
    </citation>
    <scope>NUCLEOTIDE SEQUENCE [LARGE SCALE GENOMIC DNA]</scope>
    <source>
        <strain evidence="3">Ec32 / CCAP1310/4</strain>
    </source>
</reference>
<feature type="region of interest" description="Disordered" evidence="1">
    <location>
        <begin position="1"/>
        <end position="248"/>
    </location>
</feature>
<dbReference type="Proteomes" id="UP000002630">
    <property type="component" value="Linkage Group LG03"/>
</dbReference>
<feature type="compositionally biased region" description="Polar residues" evidence="1">
    <location>
        <begin position="1"/>
        <end position="19"/>
    </location>
</feature>
<feature type="compositionally biased region" description="Low complexity" evidence="1">
    <location>
        <begin position="357"/>
        <end position="372"/>
    </location>
</feature>
<feature type="compositionally biased region" description="Polar residues" evidence="1">
    <location>
        <begin position="36"/>
        <end position="47"/>
    </location>
</feature>
<evidence type="ECO:0000313" key="2">
    <source>
        <dbReference type="EMBL" id="CBN78884.1"/>
    </source>
</evidence>
<feature type="compositionally biased region" description="Gly residues" evidence="1">
    <location>
        <begin position="202"/>
        <end position="218"/>
    </location>
</feature>
<feature type="compositionally biased region" description="Low complexity" evidence="1">
    <location>
        <begin position="79"/>
        <end position="101"/>
    </location>
</feature>
<organism evidence="2 3">
    <name type="scientific">Ectocarpus siliculosus</name>
    <name type="common">Brown alga</name>
    <name type="synonym">Conferva siliculosa</name>
    <dbReference type="NCBI Taxonomy" id="2880"/>
    <lineage>
        <taxon>Eukaryota</taxon>
        <taxon>Sar</taxon>
        <taxon>Stramenopiles</taxon>
        <taxon>Ochrophyta</taxon>
        <taxon>PX clade</taxon>
        <taxon>Phaeophyceae</taxon>
        <taxon>Ectocarpales</taxon>
        <taxon>Ectocarpaceae</taxon>
        <taxon>Ectocarpus</taxon>
    </lineage>
</organism>
<feature type="compositionally biased region" description="Basic residues" evidence="1">
    <location>
        <begin position="57"/>
        <end position="73"/>
    </location>
</feature>
<dbReference type="AlphaFoldDB" id="D8LFY5"/>
<evidence type="ECO:0000313" key="3">
    <source>
        <dbReference type="Proteomes" id="UP000002630"/>
    </source>
</evidence>
<protein>
    <submittedName>
        <fullName evidence="2">Uncharacterized protein</fullName>
    </submittedName>
</protein>
<dbReference type="EMBL" id="FN648082">
    <property type="protein sequence ID" value="CBN78884.1"/>
    <property type="molecule type" value="Genomic_DNA"/>
</dbReference>
<feature type="compositionally biased region" description="Basic residues" evidence="1">
    <location>
        <begin position="110"/>
        <end position="125"/>
    </location>
</feature>
<proteinExistence type="predicted"/>
<gene>
    <name evidence="2" type="ORF">Esi_0152_0073</name>
</gene>
<dbReference type="EMBL" id="FN649728">
    <property type="protein sequence ID" value="CBN78884.1"/>
    <property type="molecule type" value="Genomic_DNA"/>
</dbReference>